<protein>
    <submittedName>
        <fullName evidence="12">Probable transporter (Major facilitator superfamily)</fullName>
    </submittedName>
</protein>
<organism evidence="12 13">
    <name type="scientific">Phialocephala subalpina</name>
    <dbReference type="NCBI Taxonomy" id="576137"/>
    <lineage>
        <taxon>Eukaryota</taxon>
        <taxon>Fungi</taxon>
        <taxon>Dikarya</taxon>
        <taxon>Ascomycota</taxon>
        <taxon>Pezizomycotina</taxon>
        <taxon>Leotiomycetes</taxon>
        <taxon>Helotiales</taxon>
        <taxon>Mollisiaceae</taxon>
        <taxon>Phialocephala</taxon>
        <taxon>Phialocephala fortinii species complex</taxon>
    </lineage>
</organism>
<comment type="subcellular location">
    <subcellularLocation>
        <location evidence="1">Membrane</location>
        <topology evidence="1">Multi-pass membrane protein</topology>
    </subcellularLocation>
</comment>
<dbReference type="PANTHER" id="PTHR48022:SF5">
    <property type="entry name" value="ALPHA-GLUCOSIDES PERMEASE MPH2-RELATED"/>
    <property type="match status" value="1"/>
</dbReference>
<evidence type="ECO:0000256" key="2">
    <source>
        <dbReference type="ARBA" id="ARBA00010992"/>
    </source>
</evidence>
<feature type="transmembrane region" description="Helical" evidence="10">
    <location>
        <begin position="416"/>
        <end position="440"/>
    </location>
</feature>
<evidence type="ECO:0000256" key="4">
    <source>
        <dbReference type="ARBA" id="ARBA00022692"/>
    </source>
</evidence>
<feature type="transmembrane region" description="Helical" evidence="10">
    <location>
        <begin position="390"/>
        <end position="410"/>
    </location>
</feature>
<evidence type="ECO:0000313" key="12">
    <source>
        <dbReference type="EMBL" id="CZR58026.1"/>
    </source>
</evidence>
<dbReference type="InterPro" id="IPR020846">
    <property type="entry name" value="MFS_dom"/>
</dbReference>
<evidence type="ECO:0000256" key="6">
    <source>
        <dbReference type="ARBA" id="ARBA00023136"/>
    </source>
</evidence>
<dbReference type="SUPFAM" id="SSF103473">
    <property type="entry name" value="MFS general substrate transporter"/>
    <property type="match status" value="1"/>
</dbReference>
<feature type="transmembrane region" description="Helical" evidence="10">
    <location>
        <begin position="145"/>
        <end position="163"/>
    </location>
</feature>
<evidence type="ECO:0000256" key="3">
    <source>
        <dbReference type="ARBA" id="ARBA00022448"/>
    </source>
</evidence>
<feature type="transmembrane region" description="Helical" evidence="10">
    <location>
        <begin position="203"/>
        <end position="222"/>
    </location>
</feature>
<evidence type="ECO:0000256" key="8">
    <source>
        <dbReference type="RuleBase" id="RU003346"/>
    </source>
</evidence>
<feature type="transmembrane region" description="Helical" evidence="10">
    <location>
        <begin position="327"/>
        <end position="345"/>
    </location>
</feature>
<dbReference type="FunFam" id="1.20.1250.20:FF:000149">
    <property type="entry name" value="MFS transporter, SP family, general alpha glucoside:H+ symporter"/>
    <property type="match status" value="1"/>
</dbReference>
<keyword evidence="4 10" id="KW-0812">Transmembrane</keyword>
<proteinExistence type="inferred from homology"/>
<dbReference type="Gene3D" id="1.20.1250.20">
    <property type="entry name" value="MFS general substrate transporter like domains"/>
    <property type="match status" value="1"/>
</dbReference>
<dbReference type="PROSITE" id="PS50850">
    <property type="entry name" value="MFS"/>
    <property type="match status" value="1"/>
</dbReference>
<dbReference type="InterPro" id="IPR005829">
    <property type="entry name" value="Sugar_transporter_CS"/>
</dbReference>
<dbReference type="InterPro" id="IPR036259">
    <property type="entry name" value="MFS_trans_sf"/>
</dbReference>
<dbReference type="NCBIfam" id="TIGR00879">
    <property type="entry name" value="SP"/>
    <property type="match status" value="1"/>
</dbReference>
<keyword evidence="13" id="KW-1185">Reference proteome</keyword>
<keyword evidence="7" id="KW-0462">Maltose metabolism</keyword>
<dbReference type="PANTHER" id="PTHR48022">
    <property type="entry name" value="PLASTIDIC GLUCOSE TRANSPORTER 4"/>
    <property type="match status" value="1"/>
</dbReference>
<evidence type="ECO:0000256" key="7">
    <source>
        <dbReference type="ARBA" id="ARBA00026248"/>
    </source>
</evidence>
<dbReference type="GO" id="GO:0016020">
    <property type="term" value="C:membrane"/>
    <property type="evidence" value="ECO:0007669"/>
    <property type="project" value="UniProtKB-SubCell"/>
</dbReference>
<reference evidence="12 13" key="1">
    <citation type="submission" date="2016-03" db="EMBL/GenBank/DDBJ databases">
        <authorList>
            <person name="Ploux O."/>
        </authorList>
    </citation>
    <scope>NUCLEOTIDE SEQUENCE [LARGE SCALE GENOMIC DNA]</scope>
    <source>
        <strain evidence="12 13">UAMH 11012</strain>
    </source>
</reference>
<name>A0A1L7WZ23_9HELO</name>
<feature type="compositionally biased region" description="Basic and acidic residues" evidence="9">
    <location>
        <begin position="550"/>
        <end position="562"/>
    </location>
</feature>
<keyword evidence="6 10" id="KW-0472">Membrane</keyword>
<dbReference type="EMBL" id="FJOG01000011">
    <property type="protein sequence ID" value="CZR58026.1"/>
    <property type="molecule type" value="Genomic_DNA"/>
</dbReference>
<dbReference type="InterPro" id="IPR050360">
    <property type="entry name" value="MFS_Sugar_Transporters"/>
</dbReference>
<feature type="transmembrane region" description="Helical" evidence="10">
    <location>
        <begin position="461"/>
        <end position="478"/>
    </location>
</feature>
<accession>A0A1L7WZ23</accession>
<feature type="transmembrane region" description="Helical" evidence="10">
    <location>
        <begin position="490"/>
        <end position="506"/>
    </location>
</feature>
<evidence type="ECO:0000256" key="10">
    <source>
        <dbReference type="SAM" id="Phobius"/>
    </source>
</evidence>
<sequence>MATNASADEAIGTSNTLQAPQAHIRKMSEVNADIPDLLSEAKDATNAEKSMSIWQAFKTYPKAVIFSIILSTAIVMEGYDVVLLANLYAFPSFNKKYGSPTGDLTNPYQVPAPWQAGLSNGANVGEILGLFVNGIVSERYGYRKTMIVSLVAVIGFIFIPFLAQNLIDLQIGEILCGIPWGVFQTLTTAYASEVCPTQLRAYLTTYVNLCWVMGQLIGSGVLRSLVQRSDQWSYRIPFAIQWMWPVPIIIGVLFAPESPWWLVRRNRVEDAKKALRSLTSSKNADSSFNIDDTIAMIVTTNELEKSLESGVGYLDCFKGIDLRRTEIVCVTWSIQNLCGSAFMGYSTYFYEQAGLPIVDAFDMSMAQYAIGFIGTVGSWFLMSRTGRRTLYVHGLAVLTLLLLLIGLVSISNSKNAAWGIGSLLLIYTFTYDITVGPVCYSLVAEIPSTRLKTKSIVLARNVYNVMGIVNGVIVPYMLNPTAWNWKGKAGFFWAGMCFLCFLWTYFRLPEPKGRTYGEMDVLFERGISARKFARTDVSPWPGGEGSGEESGIRRVTSDEKTKGAGSEEMVEKV</sequence>
<dbReference type="InterPro" id="IPR005828">
    <property type="entry name" value="MFS_sugar_transport-like"/>
</dbReference>
<evidence type="ECO:0000256" key="5">
    <source>
        <dbReference type="ARBA" id="ARBA00022989"/>
    </source>
</evidence>
<dbReference type="InterPro" id="IPR003663">
    <property type="entry name" value="Sugar/inositol_transpt"/>
</dbReference>
<dbReference type="PROSITE" id="PS00217">
    <property type="entry name" value="SUGAR_TRANSPORT_2"/>
    <property type="match status" value="1"/>
</dbReference>
<dbReference type="GO" id="GO:0005351">
    <property type="term" value="F:carbohydrate:proton symporter activity"/>
    <property type="evidence" value="ECO:0007669"/>
    <property type="project" value="TreeGrafter"/>
</dbReference>
<evidence type="ECO:0000313" key="13">
    <source>
        <dbReference type="Proteomes" id="UP000184330"/>
    </source>
</evidence>
<evidence type="ECO:0000259" key="11">
    <source>
        <dbReference type="PROSITE" id="PS50850"/>
    </source>
</evidence>
<feature type="region of interest" description="Disordered" evidence="9">
    <location>
        <begin position="535"/>
        <end position="573"/>
    </location>
</feature>
<dbReference type="GO" id="GO:0000023">
    <property type="term" value="P:maltose metabolic process"/>
    <property type="evidence" value="ECO:0007669"/>
    <property type="project" value="UniProtKB-KW"/>
</dbReference>
<dbReference type="AlphaFoldDB" id="A0A1L7WZ23"/>
<feature type="transmembrane region" description="Helical" evidence="10">
    <location>
        <begin position="242"/>
        <end position="263"/>
    </location>
</feature>
<dbReference type="OrthoDB" id="6612291at2759"/>
<feature type="domain" description="Major facilitator superfamily (MFS) profile" evidence="11">
    <location>
        <begin position="66"/>
        <end position="512"/>
    </location>
</feature>
<evidence type="ECO:0000256" key="1">
    <source>
        <dbReference type="ARBA" id="ARBA00004141"/>
    </source>
</evidence>
<dbReference type="Pfam" id="PF00083">
    <property type="entry name" value="Sugar_tr"/>
    <property type="match status" value="1"/>
</dbReference>
<evidence type="ECO:0000256" key="9">
    <source>
        <dbReference type="SAM" id="MobiDB-lite"/>
    </source>
</evidence>
<dbReference type="Proteomes" id="UP000184330">
    <property type="component" value="Unassembled WGS sequence"/>
</dbReference>
<keyword evidence="5 10" id="KW-1133">Transmembrane helix</keyword>
<feature type="transmembrane region" description="Helical" evidence="10">
    <location>
        <begin position="365"/>
        <end position="383"/>
    </location>
</feature>
<feature type="transmembrane region" description="Helical" evidence="10">
    <location>
        <begin position="64"/>
        <end position="89"/>
    </location>
</feature>
<gene>
    <name evidence="12" type="ORF">PAC_07916</name>
</gene>
<keyword evidence="3 8" id="KW-0813">Transport</keyword>
<comment type="similarity">
    <text evidence="2 8">Belongs to the major facilitator superfamily. Sugar transporter (TC 2.A.1.1) family.</text>
</comment>